<dbReference type="GO" id="GO:0015074">
    <property type="term" value="P:DNA integration"/>
    <property type="evidence" value="ECO:0007669"/>
    <property type="project" value="UniProtKB-KW"/>
</dbReference>
<dbReference type="GO" id="GO:0003677">
    <property type="term" value="F:DNA binding"/>
    <property type="evidence" value="ECO:0007669"/>
    <property type="project" value="UniProtKB-KW"/>
</dbReference>
<name>X0X9Q4_9ZZZZ</name>
<dbReference type="GO" id="GO:0006310">
    <property type="term" value="P:DNA recombination"/>
    <property type="evidence" value="ECO:0007669"/>
    <property type="project" value="InterPro"/>
</dbReference>
<dbReference type="Gene3D" id="1.10.150.130">
    <property type="match status" value="1"/>
</dbReference>
<sequence length="138" mass="16321">MKGSKFLDHVREVIRTNHFSYSTEKTYIGWIYRFIIFHNKRHPEEMGGKEIAEFLTYLAVERKYPNAPKELAWQYIFPSSKPSIDPRSGKLKQHHRHESFLQKAVKNAIRKSQITKNGSCHTFRHSFATHLLEDGYDI</sequence>
<dbReference type="InterPro" id="IPR004107">
    <property type="entry name" value="Integrase_SAM-like_N"/>
</dbReference>
<gene>
    <name evidence="4" type="ORF">S01H1_69448</name>
</gene>
<evidence type="ECO:0000313" key="4">
    <source>
        <dbReference type="EMBL" id="GAG39919.1"/>
    </source>
</evidence>
<keyword evidence="1" id="KW-0229">DNA integration</keyword>
<dbReference type="SUPFAM" id="SSF56349">
    <property type="entry name" value="DNA breaking-rejoining enzymes"/>
    <property type="match status" value="1"/>
</dbReference>
<dbReference type="AlphaFoldDB" id="X0X9Q4"/>
<dbReference type="InterPro" id="IPR011010">
    <property type="entry name" value="DNA_brk_join_enz"/>
</dbReference>
<organism evidence="4">
    <name type="scientific">marine sediment metagenome</name>
    <dbReference type="NCBI Taxonomy" id="412755"/>
    <lineage>
        <taxon>unclassified sequences</taxon>
        <taxon>metagenomes</taxon>
        <taxon>ecological metagenomes</taxon>
    </lineage>
</organism>
<dbReference type="InterPro" id="IPR002104">
    <property type="entry name" value="Integrase_catalytic"/>
</dbReference>
<reference evidence="4" key="1">
    <citation type="journal article" date="2014" name="Front. Microbiol.">
        <title>High frequency of phylogenetically diverse reductive dehalogenase-homologous genes in deep subseafloor sedimentary metagenomes.</title>
        <authorList>
            <person name="Kawai M."/>
            <person name="Futagami T."/>
            <person name="Toyoda A."/>
            <person name="Takaki Y."/>
            <person name="Nishi S."/>
            <person name="Hori S."/>
            <person name="Arai W."/>
            <person name="Tsubouchi T."/>
            <person name="Morono Y."/>
            <person name="Uchiyama I."/>
            <person name="Ito T."/>
            <person name="Fujiyama A."/>
            <person name="Inagaki F."/>
            <person name="Takami H."/>
        </authorList>
    </citation>
    <scope>NUCLEOTIDE SEQUENCE</scope>
    <source>
        <strain evidence="4">Expedition CK06-06</strain>
    </source>
</reference>
<protein>
    <recommendedName>
        <fullName evidence="3">Tyr recombinase domain-containing protein</fullName>
    </recommendedName>
</protein>
<dbReference type="Pfam" id="PF13495">
    <property type="entry name" value="Phage_int_SAM_4"/>
    <property type="match status" value="1"/>
</dbReference>
<feature type="non-terminal residue" evidence="4">
    <location>
        <position position="138"/>
    </location>
</feature>
<dbReference type="PROSITE" id="PS51898">
    <property type="entry name" value="TYR_RECOMBINASE"/>
    <property type="match status" value="1"/>
</dbReference>
<evidence type="ECO:0000259" key="3">
    <source>
        <dbReference type="PROSITE" id="PS51898"/>
    </source>
</evidence>
<keyword evidence="2" id="KW-0238">DNA-binding</keyword>
<evidence type="ECO:0000256" key="2">
    <source>
        <dbReference type="ARBA" id="ARBA00023125"/>
    </source>
</evidence>
<dbReference type="InterPro" id="IPR010998">
    <property type="entry name" value="Integrase_recombinase_N"/>
</dbReference>
<accession>X0X9Q4</accession>
<evidence type="ECO:0000256" key="1">
    <source>
        <dbReference type="ARBA" id="ARBA00022908"/>
    </source>
</evidence>
<dbReference type="EMBL" id="BARS01046112">
    <property type="protein sequence ID" value="GAG39919.1"/>
    <property type="molecule type" value="Genomic_DNA"/>
</dbReference>
<comment type="caution">
    <text evidence="4">The sequence shown here is derived from an EMBL/GenBank/DDBJ whole genome shotgun (WGS) entry which is preliminary data.</text>
</comment>
<proteinExistence type="predicted"/>
<feature type="domain" description="Tyr recombinase" evidence="3">
    <location>
        <begin position="1"/>
        <end position="138"/>
    </location>
</feature>